<evidence type="ECO:0000256" key="1">
    <source>
        <dbReference type="SAM" id="MobiDB-lite"/>
    </source>
</evidence>
<feature type="region of interest" description="Disordered" evidence="1">
    <location>
        <begin position="127"/>
        <end position="150"/>
    </location>
</feature>
<sequence length="150" mass="16680">MNLQILEPGFAIADALSPEDLETVSRQGFRTVICNRRPGEAEDHPGEEPFSREAERLGLNWVCIPVASGEYSEADVAAFRRTLEEAPSPILAFCRSGRRSTHLWAQARAQQPQCNIPMLLKAAREAGQDPQPIRKLLQASDEQVTDPDTR</sequence>
<reference evidence="3 4" key="1">
    <citation type="submission" date="2019-03" db="EMBL/GenBank/DDBJ databases">
        <title>Genomic Encyclopedia of Type Strains, Phase IV (KMG-IV): sequencing the most valuable type-strain genomes for metagenomic binning, comparative biology and taxonomic classification.</title>
        <authorList>
            <person name="Goeker M."/>
        </authorList>
    </citation>
    <scope>NUCLEOTIDE SEQUENCE [LARGE SCALE GENOMIC DNA]</scope>
    <source>
        <strain evidence="3 4">DSM 15505</strain>
    </source>
</reference>
<dbReference type="Proteomes" id="UP000295830">
    <property type="component" value="Unassembled WGS sequence"/>
</dbReference>
<name>A0A4R7JZF2_9GAMM</name>
<dbReference type="GO" id="GO:0016787">
    <property type="term" value="F:hydrolase activity"/>
    <property type="evidence" value="ECO:0007669"/>
    <property type="project" value="InterPro"/>
</dbReference>
<dbReference type="NCBIfam" id="TIGR01244">
    <property type="entry name" value="TIGR01244 family sulfur transferase"/>
    <property type="match status" value="1"/>
</dbReference>
<accession>A0A4R7JZF2</accession>
<dbReference type="RefSeq" id="WP_133735571.1">
    <property type="nucleotide sequence ID" value="NZ_SOAX01000002.1"/>
</dbReference>
<keyword evidence="4" id="KW-1185">Reference proteome</keyword>
<feature type="domain" description="Beta-lactamase hydrolase-like protein phosphatase-like" evidence="2">
    <location>
        <begin position="3"/>
        <end position="109"/>
    </location>
</feature>
<dbReference type="Pfam" id="PF04273">
    <property type="entry name" value="BLH_phosphatase"/>
    <property type="match status" value="1"/>
</dbReference>
<dbReference type="OrthoDB" id="9802771at2"/>
<evidence type="ECO:0000313" key="3">
    <source>
        <dbReference type="EMBL" id="TDT43506.1"/>
    </source>
</evidence>
<organism evidence="3 4">
    <name type="scientific">Halospina denitrificans</name>
    <dbReference type="NCBI Taxonomy" id="332522"/>
    <lineage>
        <taxon>Bacteria</taxon>
        <taxon>Pseudomonadati</taxon>
        <taxon>Pseudomonadota</taxon>
        <taxon>Gammaproteobacteria</taxon>
        <taxon>Halospina</taxon>
    </lineage>
</organism>
<evidence type="ECO:0000313" key="4">
    <source>
        <dbReference type="Proteomes" id="UP000295830"/>
    </source>
</evidence>
<proteinExistence type="predicted"/>
<dbReference type="SUPFAM" id="SSF52799">
    <property type="entry name" value="(Phosphotyrosine protein) phosphatases II"/>
    <property type="match status" value="1"/>
</dbReference>
<dbReference type="InterPro" id="IPR005939">
    <property type="entry name" value="BLH_phosphatase-like"/>
</dbReference>
<protein>
    <submittedName>
        <fullName evidence="3">Uncharacterized protein (TIGR01244 family)</fullName>
    </submittedName>
</protein>
<comment type="caution">
    <text evidence="3">The sequence shown here is derived from an EMBL/GenBank/DDBJ whole genome shotgun (WGS) entry which is preliminary data.</text>
</comment>
<gene>
    <name evidence="3" type="ORF">DES49_1324</name>
</gene>
<dbReference type="AlphaFoldDB" id="A0A4R7JZF2"/>
<dbReference type="InterPro" id="IPR029021">
    <property type="entry name" value="Prot-tyrosine_phosphatase-like"/>
</dbReference>
<dbReference type="Gene3D" id="3.90.190.10">
    <property type="entry name" value="Protein tyrosine phosphatase superfamily"/>
    <property type="match status" value="1"/>
</dbReference>
<evidence type="ECO:0000259" key="2">
    <source>
        <dbReference type="Pfam" id="PF04273"/>
    </source>
</evidence>
<dbReference type="EMBL" id="SOAX01000002">
    <property type="protein sequence ID" value="TDT43506.1"/>
    <property type="molecule type" value="Genomic_DNA"/>
</dbReference>